<name>A0A7G1IG32_MYCKA</name>
<dbReference type="EMBL" id="AP023343">
    <property type="protein sequence ID" value="BCI89790.1"/>
    <property type="molecule type" value="Genomic_DNA"/>
</dbReference>
<organism evidence="1 2">
    <name type="scientific">Mycobacterium kansasii</name>
    <dbReference type="NCBI Taxonomy" id="1768"/>
    <lineage>
        <taxon>Bacteria</taxon>
        <taxon>Bacillati</taxon>
        <taxon>Actinomycetota</taxon>
        <taxon>Actinomycetes</taxon>
        <taxon>Mycobacteriales</taxon>
        <taxon>Mycobacteriaceae</taxon>
        <taxon>Mycobacterium</taxon>
    </lineage>
</organism>
<evidence type="ECO:0000313" key="1">
    <source>
        <dbReference type="EMBL" id="BCI89790.1"/>
    </source>
</evidence>
<dbReference type="SUPFAM" id="SSF47336">
    <property type="entry name" value="ACP-like"/>
    <property type="match status" value="1"/>
</dbReference>
<protein>
    <submittedName>
        <fullName evidence="1">Uncharacterized protein</fullName>
    </submittedName>
</protein>
<gene>
    <name evidence="1" type="ORF">NIIDMKKI_49960</name>
</gene>
<proteinExistence type="predicted"/>
<dbReference type="Proteomes" id="UP000516380">
    <property type="component" value="Chromosome"/>
</dbReference>
<accession>A0A7G1IG32</accession>
<sequence length="75" mass="8024">MTELLGKTVSPIDFWEHPTINALAAYLTAPEPDSESDVAFKRPGRSSLEEPIAVIGMGCRFPGDHQPGCVVAVSL</sequence>
<evidence type="ECO:0000313" key="2">
    <source>
        <dbReference type="Proteomes" id="UP000516380"/>
    </source>
</evidence>
<dbReference type="Gene3D" id="1.10.1200.10">
    <property type="entry name" value="ACP-like"/>
    <property type="match status" value="1"/>
</dbReference>
<keyword evidence="2" id="KW-1185">Reference proteome</keyword>
<dbReference type="InterPro" id="IPR036736">
    <property type="entry name" value="ACP-like_sf"/>
</dbReference>
<reference evidence="1 2" key="1">
    <citation type="submission" date="2020-07" db="EMBL/GenBank/DDBJ databases">
        <title>Mycobacterium kansasii (former subtype) with zoonotic potential isolated from diseased indoor pet cat, Japan.</title>
        <authorList>
            <person name="Fukano H."/>
            <person name="Terazono T."/>
            <person name="Hoshino Y."/>
        </authorList>
    </citation>
    <scope>NUCLEOTIDE SEQUENCE [LARGE SCALE GENOMIC DNA]</scope>
    <source>
        <strain evidence="1 2">Kuro-I</strain>
    </source>
</reference>
<dbReference type="AlphaFoldDB" id="A0A7G1IG32"/>